<dbReference type="PANTHER" id="PTHR19855">
    <property type="entry name" value="WD40 REPEAT PROTEIN 12, 37"/>
    <property type="match status" value="1"/>
</dbReference>
<keyword evidence="2" id="KW-0677">Repeat</keyword>
<evidence type="ECO:0000259" key="5">
    <source>
        <dbReference type="PROSITE" id="PS50181"/>
    </source>
</evidence>
<dbReference type="Pfam" id="PF12937">
    <property type="entry name" value="F-box-like"/>
    <property type="match status" value="1"/>
</dbReference>
<dbReference type="InterPro" id="IPR036322">
    <property type="entry name" value="WD40_repeat_dom_sf"/>
</dbReference>
<dbReference type="SMART" id="SM00320">
    <property type="entry name" value="WD40"/>
    <property type="match status" value="3"/>
</dbReference>
<dbReference type="InterPro" id="IPR001680">
    <property type="entry name" value="WD40_rpt"/>
</dbReference>
<dbReference type="FunFam" id="1.20.1280.50:FF:000025">
    <property type="entry name" value="F-box and WD repeat domain containing 8"/>
    <property type="match status" value="1"/>
</dbReference>
<feature type="region of interest" description="Disordered" evidence="4">
    <location>
        <begin position="19"/>
        <end position="68"/>
    </location>
</feature>
<dbReference type="PROSITE" id="PS50082">
    <property type="entry name" value="WD_REPEATS_2"/>
    <property type="match status" value="1"/>
</dbReference>
<evidence type="ECO:0000256" key="4">
    <source>
        <dbReference type="SAM" id="MobiDB-lite"/>
    </source>
</evidence>
<evidence type="ECO:0000313" key="6">
    <source>
        <dbReference type="EMBL" id="JAT99884.1"/>
    </source>
</evidence>
<dbReference type="InterPro" id="IPR036047">
    <property type="entry name" value="F-box-like_dom_sf"/>
</dbReference>
<organism evidence="6">
    <name type="scientific">Amblyomma sculptum</name>
    <name type="common">Tick</name>
    <dbReference type="NCBI Taxonomy" id="1581419"/>
    <lineage>
        <taxon>Eukaryota</taxon>
        <taxon>Metazoa</taxon>
        <taxon>Ecdysozoa</taxon>
        <taxon>Arthropoda</taxon>
        <taxon>Chelicerata</taxon>
        <taxon>Arachnida</taxon>
        <taxon>Acari</taxon>
        <taxon>Parasitiformes</taxon>
        <taxon>Ixodida</taxon>
        <taxon>Ixodoidea</taxon>
        <taxon>Ixodidae</taxon>
        <taxon>Amblyomminae</taxon>
        <taxon>Amblyomma</taxon>
    </lineage>
</organism>
<dbReference type="SUPFAM" id="SSF81383">
    <property type="entry name" value="F-box domain"/>
    <property type="match status" value="1"/>
</dbReference>
<dbReference type="Gene3D" id="1.20.1280.50">
    <property type="match status" value="1"/>
</dbReference>
<dbReference type="SMART" id="SM00256">
    <property type="entry name" value="FBOX"/>
    <property type="match status" value="1"/>
</dbReference>
<feature type="compositionally biased region" description="Basic and acidic residues" evidence="4">
    <location>
        <begin position="40"/>
        <end position="58"/>
    </location>
</feature>
<dbReference type="PROSITE" id="PS00678">
    <property type="entry name" value="WD_REPEATS_1"/>
    <property type="match status" value="1"/>
</dbReference>
<dbReference type="EMBL" id="GFAA01003550">
    <property type="protein sequence ID" value="JAT99884.1"/>
    <property type="molecule type" value="mRNA"/>
</dbReference>
<keyword evidence="1 3" id="KW-0853">WD repeat</keyword>
<dbReference type="CDD" id="cd22134">
    <property type="entry name" value="F-box_FBXW8"/>
    <property type="match status" value="1"/>
</dbReference>
<protein>
    <submittedName>
        <fullName evidence="6">Putative wd40 domain protein</fullName>
    </submittedName>
</protein>
<feature type="repeat" description="WD" evidence="3">
    <location>
        <begin position="515"/>
        <end position="554"/>
    </location>
</feature>
<dbReference type="AlphaFoldDB" id="A0A1E1XKZ9"/>
<feature type="domain" description="F-box" evidence="5">
    <location>
        <begin position="156"/>
        <end position="202"/>
    </location>
</feature>
<dbReference type="InterPro" id="IPR001810">
    <property type="entry name" value="F-box_dom"/>
</dbReference>
<dbReference type="InterPro" id="IPR019775">
    <property type="entry name" value="WD40_repeat_CS"/>
</dbReference>
<proteinExistence type="evidence at transcript level"/>
<accession>A0A1E1XKZ9</accession>
<name>A0A1E1XKZ9_AMBSC</name>
<dbReference type="PROSITE" id="PS50181">
    <property type="entry name" value="FBOX"/>
    <property type="match status" value="1"/>
</dbReference>
<dbReference type="SUPFAM" id="SSF50978">
    <property type="entry name" value="WD40 repeat-like"/>
    <property type="match status" value="1"/>
</dbReference>
<dbReference type="PANTHER" id="PTHR19855:SF16">
    <property type="entry name" value="F-BOX AND WD REPEAT DOMAIN CONTAINING 8"/>
    <property type="match status" value="1"/>
</dbReference>
<reference evidence="6" key="2">
    <citation type="journal article" date="2017" name="Front. Cell. Infect. Microbiol.">
        <title>Analysis of the Salivary Gland Transcriptome of Unfed and Partially Fed Amblyomma sculptum Ticks and Descriptive Proteome of the Saliva.</title>
        <authorList>
            <person name="Esteves E."/>
            <person name="Maruyama S.R."/>
            <person name="Kawahara R."/>
            <person name="Fujita A."/>
            <person name="Martins L.A."/>
            <person name="Righi A.A."/>
            <person name="Costa F.B."/>
            <person name="Palmisano G."/>
            <person name="Labruna M.B."/>
            <person name="Sa-Nunes A."/>
            <person name="Ribeiro J.M.C."/>
            <person name="Fogaca A.C."/>
        </authorList>
    </citation>
    <scope>NUCLEOTIDE SEQUENCE</scope>
</reference>
<evidence type="ECO:0000256" key="3">
    <source>
        <dbReference type="PROSITE-ProRule" id="PRU00221"/>
    </source>
</evidence>
<evidence type="ECO:0000256" key="2">
    <source>
        <dbReference type="ARBA" id="ARBA00022737"/>
    </source>
</evidence>
<evidence type="ECO:0000256" key="1">
    <source>
        <dbReference type="ARBA" id="ARBA00022574"/>
    </source>
</evidence>
<dbReference type="InterPro" id="IPR015943">
    <property type="entry name" value="WD40/YVTN_repeat-like_dom_sf"/>
</dbReference>
<sequence>MSELDCFRSEWLHELKREQHTVQNPTENRRHVVGGPRASETNRDLRGKTSEETGRLARDGANGTKQAGKRRLVQLEPNLHRLEQPRAFDIADRLLQGEILTDDDLFESKKRASRSRTAPVECSDEPPLSSCKPPLADCASLVDTFINDLNEIDEIPFFDICLPREVAINIFKHLDIVDLCRCAQVSRSWKSIADDELLWHRHSCRMGFADEMVALEKSNWKDYLREQVQKEARLRHNWKNRIGRLYDLEYARAGVLSAVDSSDDFILAGYSSGDVRLWQRNSSGVQLLDALLDEAVCSNSSSYVSSVALAKGCAVVGYAEGEVCVAGLGSQGSSAAAFRPAITLPGPARVAASRQDGHFAAFGGTSVALVDPRGWVQSVQLPTKVSDVVLLPTAHSRRWPPVVSAAEDAVRLHAGEQFQADGLPLHHLIGATVTCLDACETVIALGLTDRSAVNVFQVPLYSAESGQLRGTLTNHSSCVLCVNISQCPDNLVLTGSCDKNARIFDLRTLRCEVRINAHGLGVTRVQMDEHSLVTGGQDGLVCVWDLRTKAKLWEMFCRHPVQHLRANPTTLVTAHIPRDLFPEPEDGSIVVHTRQRGSIRIYDFSANQQTSGIPSICLSSYDEPAGYNYNVRLAVPYDDIMDA</sequence>
<dbReference type="Pfam" id="PF00400">
    <property type="entry name" value="WD40"/>
    <property type="match status" value="2"/>
</dbReference>
<reference evidence="6" key="1">
    <citation type="submission" date="2016-09" db="EMBL/GenBank/DDBJ databases">
        <authorList>
            <person name="Capua I."/>
            <person name="De Benedictis P."/>
            <person name="Joannis T."/>
            <person name="Lombin L.H."/>
            <person name="Cattoli G."/>
        </authorList>
    </citation>
    <scope>NUCLEOTIDE SEQUENCE</scope>
</reference>
<dbReference type="Gene3D" id="2.130.10.10">
    <property type="entry name" value="YVTN repeat-like/Quinoprotein amine dehydrogenase"/>
    <property type="match status" value="1"/>
</dbReference>